<gene>
    <name evidence="1" type="ORF">GCM10010969_27890</name>
</gene>
<name>A0ABQ2L4X8_9BACL</name>
<dbReference type="EMBL" id="BMLN01000007">
    <property type="protein sequence ID" value="GGO03562.1"/>
    <property type="molecule type" value="Genomic_DNA"/>
</dbReference>
<keyword evidence="2" id="KW-1185">Reference proteome</keyword>
<evidence type="ECO:0000313" key="2">
    <source>
        <dbReference type="Proteomes" id="UP000606653"/>
    </source>
</evidence>
<organism evidence="1 2">
    <name type="scientific">Saccharibacillus kuerlensis</name>
    <dbReference type="NCBI Taxonomy" id="459527"/>
    <lineage>
        <taxon>Bacteria</taxon>
        <taxon>Bacillati</taxon>
        <taxon>Bacillota</taxon>
        <taxon>Bacilli</taxon>
        <taxon>Bacillales</taxon>
        <taxon>Paenibacillaceae</taxon>
        <taxon>Saccharibacillus</taxon>
    </lineage>
</organism>
<reference evidence="2" key="1">
    <citation type="journal article" date="2019" name="Int. J. Syst. Evol. Microbiol.">
        <title>The Global Catalogue of Microorganisms (GCM) 10K type strain sequencing project: providing services to taxonomists for standard genome sequencing and annotation.</title>
        <authorList>
            <consortium name="The Broad Institute Genomics Platform"/>
            <consortium name="The Broad Institute Genome Sequencing Center for Infectious Disease"/>
            <person name="Wu L."/>
            <person name="Ma J."/>
        </authorList>
    </citation>
    <scope>NUCLEOTIDE SEQUENCE [LARGE SCALE GENOMIC DNA]</scope>
    <source>
        <strain evidence="2">CGMCC 1.6964</strain>
    </source>
</reference>
<comment type="caution">
    <text evidence="1">The sequence shown here is derived from an EMBL/GenBank/DDBJ whole genome shotgun (WGS) entry which is preliminary data.</text>
</comment>
<proteinExistence type="predicted"/>
<dbReference type="RefSeq" id="WP_018976572.1">
    <property type="nucleotide sequence ID" value="NZ_BMLN01000007.1"/>
</dbReference>
<sequence length="96" mass="11251">MKKTMKILITLSVIVFLWISLTASTSEVVAIKEVSSNEMVIETMTKEIKTIKVRSNLANIIDENRKYHDSYHIKYRKNIWGKPKLLEIEPMKDNNR</sequence>
<accession>A0ABQ2L4X8</accession>
<protein>
    <submittedName>
        <fullName evidence="1">Uncharacterized protein</fullName>
    </submittedName>
</protein>
<evidence type="ECO:0000313" key="1">
    <source>
        <dbReference type="EMBL" id="GGO03562.1"/>
    </source>
</evidence>
<dbReference type="Proteomes" id="UP000606653">
    <property type="component" value="Unassembled WGS sequence"/>
</dbReference>